<dbReference type="PATRIC" id="fig|523844.20.peg.476"/>
<evidence type="ECO:0000256" key="1">
    <source>
        <dbReference type="ARBA" id="ARBA00004906"/>
    </source>
</evidence>
<evidence type="ECO:0000259" key="4">
    <source>
        <dbReference type="Pfam" id="PF05048"/>
    </source>
</evidence>
<dbReference type="EMBL" id="CP009501">
    <property type="protein sequence ID" value="AKB12125.1"/>
    <property type="molecule type" value="Genomic_DNA"/>
</dbReference>
<dbReference type="InterPro" id="IPR022441">
    <property type="entry name" value="Para_beta_helix_rpt-2"/>
</dbReference>
<protein>
    <submittedName>
        <fullName evidence="5">Cell surface protein</fullName>
    </submittedName>
</protein>
<keyword evidence="2" id="KW-0677">Repeat</keyword>
<dbReference type="InterPro" id="IPR012334">
    <property type="entry name" value="Pectin_lyas_fold"/>
</dbReference>
<feature type="domain" description="Periplasmic copper-binding protein NosD beta helix" evidence="4">
    <location>
        <begin position="38"/>
        <end position="194"/>
    </location>
</feature>
<organism evidence="5 6">
    <name type="scientific">Methanosarcina thermophila (strain ATCC 43570 / DSM 1825 / OCM 12 / VKM B-1830 / TM-1)</name>
    <dbReference type="NCBI Taxonomy" id="523844"/>
    <lineage>
        <taxon>Archaea</taxon>
        <taxon>Methanobacteriati</taxon>
        <taxon>Methanobacteriota</taxon>
        <taxon>Stenosarchaea group</taxon>
        <taxon>Methanomicrobia</taxon>
        <taxon>Methanosarcinales</taxon>
        <taxon>Methanosarcinaceae</taxon>
        <taxon>Methanosarcina</taxon>
    </lineage>
</organism>
<dbReference type="KEGG" id="mthr:MSTHT_0367"/>
<dbReference type="STRING" id="523844.MSTHT_0367"/>
<dbReference type="Proteomes" id="UP000066529">
    <property type="component" value="Chromosome"/>
</dbReference>
<dbReference type="OrthoDB" id="36243at2157"/>
<keyword evidence="3" id="KW-0833">Ubl conjugation pathway</keyword>
<gene>
    <name evidence="5" type="ORF">MSTHT_0367</name>
</gene>
<comment type="pathway">
    <text evidence="1">Protein modification; protein ubiquitination.</text>
</comment>
<dbReference type="SUPFAM" id="SSF51126">
    <property type="entry name" value="Pectin lyase-like"/>
    <property type="match status" value="1"/>
</dbReference>
<sequence length="196" mass="21218">MKKLIVLLTTMLIFALVSGIGAAKEIPVNATNSIQAAINNAASGDVIIVKPGIYTENIRITKPDLVIRSESGNPEDTIVKANSNTSVFSMSAVNTTISGFKIESAETGIYMANCINCTVTNNYLSENKVGITLFGSNYNEISENRVNSNRQHGIQILYSEGNKLLNNSVNWNDRGINHLYSNKSVISGNNVSNNMN</sequence>
<dbReference type="Gene3D" id="2.160.20.10">
    <property type="entry name" value="Single-stranded right-handed beta-helix, Pectin lyase-like"/>
    <property type="match status" value="1"/>
</dbReference>
<dbReference type="AlphaFoldDB" id="A0A0E3KNV8"/>
<evidence type="ECO:0000256" key="3">
    <source>
        <dbReference type="ARBA" id="ARBA00022786"/>
    </source>
</evidence>
<dbReference type="PANTHER" id="PTHR22990">
    <property type="entry name" value="F-BOX ONLY PROTEIN"/>
    <property type="match status" value="1"/>
</dbReference>
<dbReference type="InterPro" id="IPR006626">
    <property type="entry name" value="PbH1"/>
</dbReference>
<reference evidence="5 6" key="1">
    <citation type="submission" date="2014-07" db="EMBL/GenBank/DDBJ databases">
        <title>Methanogenic archaea and the global carbon cycle.</title>
        <authorList>
            <person name="Henriksen J.R."/>
            <person name="Luke J."/>
            <person name="Reinhart S."/>
            <person name="Benedict M.N."/>
            <person name="Youngblut N.D."/>
            <person name="Metcalf M.E."/>
            <person name="Whitaker R.J."/>
            <person name="Metcalf W.W."/>
        </authorList>
    </citation>
    <scope>NUCLEOTIDE SEQUENCE [LARGE SCALE GENOMIC DNA]</scope>
    <source>
        <strain evidence="6">ATCC 43570 / DSM 1825 / OCM 12 / VKM B-1830 / TM-1</strain>
    </source>
</reference>
<proteinExistence type="predicted"/>
<evidence type="ECO:0000256" key="2">
    <source>
        <dbReference type="ARBA" id="ARBA00022737"/>
    </source>
</evidence>
<dbReference type="InterPro" id="IPR051550">
    <property type="entry name" value="SCF-Subunits/Alg-Epimerases"/>
</dbReference>
<dbReference type="Pfam" id="PF05048">
    <property type="entry name" value="NosD"/>
    <property type="match status" value="1"/>
</dbReference>
<dbReference type="HOGENOM" id="CLU_1451436_0_0_2"/>
<dbReference type="InterPro" id="IPR007742">
    <property type="entry name" value="NosD_dom"/>
</dbReference>
<evidence type="ECO:0000313" key="5">
    <source>
        <dbReference type="EMBL" id="AKB12125.1"/>
    </source>
</evidence>
<dbReference type="PANTHER" id="PTHR22990:SF15">
    <property type="entry name" value="F-BOX ONLY PROTEIN 10"/>
    <property type="match status" value="1"/>
</dbReference>
<dbReference type="NCBIfam" id="TIGR03804">
    <property type="entry name" value="para_beta_helix"/>
    <property type="match status" value="3"/>
</dbReference>
<evidence type="ECO:0000313" key="6">
    <source>
        <dbReference type="Proteomes" id="UP000066529"/>
    </source>
</evidence>
<dbReference type="InterPro" id="IPR011050">
    <property type="entry name" value="Pectin_lyase_fold/virulence"/>
</dbReference>
<name>A0A0E3KNV8_METTT</name>
<accession>A0A0E3KNV8</accession>
<dbReference type="SMART" id="SM00710">
    <property type="entry name" value="PbH1"/>
    <property type="match status" value="3"/>
</dbReference>